<dbReference type="EMBL" id="CP000738">
    <property type="protein sequence ID" value="ABR60181.1"/>
    <property type="molecule type" value="Genomic_DNA"/>
</dbReference>
<evidence type="ECO:0000313" key="1">
    <source>
        <dbReference type="EMBL" id="ABR60181.1"/>
    </source>
</evidence>
<sequence length="120" mass="11744">MAVTYNAAVKTARMTATRDHFANGTLEILTAADAVLATFGLDAAGGTVSGAVWTLVFDNSTVAAGASGTAAKAQVKTSGGTAHLTGLTVGTSGSDINLDSVSITSGQNVTLSSATITHAA</sequence>
<dbReference type="PATRIC" id="fig|366394.8.peg.4461"/>
<name>A6U951_SINMW</name>
<accession>A6U951</accession>
<dbReference type="HOGENOM" id="CLU_2059518_0_0_5"/>
<dbReference type="KEGG" id="smd:Smed_1331"/>
<protein>
    <submittedName>
        <fullName evidence="1">Uncharacterized protein</fullName>
    </submittedName>
</protein>
<reference evidence="1 2" key="2">
    <citation type="journal article" date="2010" name="Stand. Genomic Sci.">
        <title>Complete genome sequence of the Medicago microsymbiont Ensifer (Sinorhizobium) medicae strain WSM419.</title>
        <authorList>
            <person name="Reeve W."/>
            <person name="Chain P."/>
            <person name="O'Hara G."/>
            <person name="Ardley J."/>
            <person name="Nandesena K."/>
            <person name="Brau L."/>
            <person name="Tiwari R."/>
            <person name="Malfatti S."/>
            <person name="Kiss H."/>
            <person name="Lapidus A."/>
            <person name="Copeland A."/>
            <person name="Nolan M."/>
            <person name="Land M."/>
            <person name="Hauser L."/>
            <person name="Chang Y.J."/>
            <person name="Ivanova N."/>
            <person name="Mavromatis K."/>
            <person name="Markowitz V."/>
            <person name="Kyrpides N."/>
            <person name="Gollagher M."/>
            <person name="Yates R."/>
            <person name="Dilworth M."/>
            <person name="Howieson J."/>
        </authorList>
    </citation>
    <scope>NUCLEOTIDE SEQUENCE [LARGE SCALE GENOMIC DNA]</scope>
    <source>
        <strain evidence="1 2">WSM419</strain>
    </source>
</reference>
<organism evidence="1 2">
    <name type="scientific">Sinorhizobium medicae (strain WSM419)</name>
    <name type="common">Ensifer medicae</name>
    <dbReference type="NCBI Taxonomy" id="366394"/>
    <lineage>
        <taxon>Bacteria</taxon>
        <taxon>Pseudomonadati</taxon>
        <taxon>Pseudomonadota</taxon>
        <taxon>Alphaproteobacteria</taxon>
        <taxon>Hyphomicrobiales</taxon>
        <taxon>Rhizobiaceae</taxon>
        <taxon>Sinorhizobium/Ensifer group</taxon>
        <taxon>Sinorhizobium</taxon>
    </lineage>
</organism>
<gene>
    <name evidence="1" type="ordered locus">Smed_1331</name>
</gene>
<reference evidence="2" key="1">
    <citation type="submission" date="2007-06" db="EMBL/GenBank/DDBJ databases">
        <title>Complete sequence of Sinorhizobium medicae WSM419 chromosome.</title>
        <authorList>
            <consortium name="US DOE Joint Genome Institute"/>
            <person name="Copeland A."/>
            <person name="Lucas S."/>
            <person name="Lapidus A."/>
            <person name="Barry K."/>
            <person name="Glavina del Rio T."/>
            <person name="Dalin E."/>
            <person name="Tice H."/>
            <person name="Pitluck S."/>
            <person name="Chain P."/>
            <person name="Malfatti S."/>
            <person name="Shin M."/>
            <person name="Vergez L."/>
            <person name="Schmutz J."/>
            <person name="Larimer F."/>
            <person name="Land M."/>
            <person name="Hauser L."/>
            <person name="Kyrpides N."/>
            <person name="Mikhailova N."/>
            <person name="Reeve W.G."/>
            <person name="Richardson P."/>
        </authorList>
    </citation>
    <scope>NUCLEOTIDE SEQUENCE [LARGE SCALE GENOMIC DNA]</scope>
    <source>
        <strain evidence="2">WSM419</strain>
    </source>
</reference>
<evidence type="ECO:0000313" key="2">
    <source>
        <dbReference type="Proteomes" id="UP000001108"/>
    </source>
</evidence>
<dbReference type="AlphaFoldDB" id="A6U951"/>
<dbReference type="OrthoDB" id="8481869at2"/>
<dbReference type="eggNOG" id="ENOG50336W5">
    <property type="taxonomic scope" value="Bacteria"/>
</dbReference>
<dbReference type="Proteomes" id="UP000001108">
    <property type="component" value="Chromosome"/>
</dbReference>
<dbReference type="STRING" id="366394.Smed_1331"/>
<proteinExistence type="predicted"/>
<dbReference type="RefSeq" id="WP_011975491.1">
    <property type="nucleotide sequence ID" value="NC_009636.1"/>
</dbReference>